<gene>
    <name evidence="1" type="ORF">BV22DRAFT_1036518</name>
</gene>
<keyword evidence="2" id="KW-1185">Reference proteome</keyword>
<sequence>MPPVLPLWVSGPGFCVGLVLFAAGFIGGFGYLVFSSLTPAHNSKIWRGYGRKAQNGVL</sequence>
<name>A0ACB8BDK0_9AGAM</name>
<dbReference type="Proteomes" id="UP000790709">
    <property type="component" value="Unassembled WGS sequence"/>
</dbReference>
<dbReference type="EMBL" id="MU266457">
    <property type="protein sequence ID" value="KAH7923266.1"/>
    <property type="molecule type" value="Genomic_DNA"/>
</dbReference>
<evidence type="ECO:0000313" key="1">
    <source>
        <dbReference type="EMBL" id="KAH7923266.1"/>
    </source>
</evidence>
<reference evidence="1" key="1">
    <citation type="journal article" date="2021" name="New Phytol.">
        <title>Evolutionary innovations through gain and loss of genes in the ectomycorrhizal Boletales.</title>
        <authorList>
            <person name="Wu G."/>
            <person name="Miyauchi S."/>
            <person name="Morin E."/>
            <person name="Kuo A."/>
            <person name="Drula E."/>
            <person name="Varga T."/>
            <person name="Kohler A."/>
            <person name="Feng B."/>
            <person name="Cao Y."/>
            <person name="Lipzen A."/>
            <person name="Daum C."/>
            <person name="Hundley H."/>
            <person name="Pangilinan J."/>
            <person name="Johnson J."/>
            <person name="Barry K."/>
            <person name="LaButti K."/>
            <person name="Ng V."/>
            <person name="Ahrendt S."/>
            <person name="Min B."/>
            <person name="Choi I.G."/>
            <person name="Park H."/>
            <person name="Plett J.M."/>
            <person name="Magnuson J."/>
            <person name="Spatafora J.W."/>
            <person name="Nagy L.G."/>
            <person name="Henrissat B."/>
            <person name="Grigoriev I.V."/>
            <person name="Yang Z.L."/>
            <person name="Xu J."/>
            <person name="Martin F.M."/>
        </authorList>
    </citation>
    <scope>NUCLEOTIDE SEQUENCE</scope>
    <source>
        <strain evidence="1">KUC20120723A-06</strain>
    </source>
</reference>
<protein>
    <submittedName>
        <fullName evidence="1">Uncharacterized protein</fullName>
    </submittedName>
</protein>
<comment type="caution">
    <text evidence="1">The sequence shown here is derived from an EMBL/GenBank/DDBJ whole genome shotgun (WGS) entry which is preliminary data.</text>
</comment>
<organism evidence="1 2">
    <name type="scientific">Leucogyrophana mollusca</name>
    <dbReference type="NCBI Taxonomy" id="85980"/>
    <lineage>
        <taxon>Eukaryota</taxon>
        <taxon>Fungi</taxon>
        <taxon>Dikarya</taxon>
        <taxon>Basidiomycota</taxon>
        <taxon>Agaricomycotina</taxon>
        <taxon>Agaricomycetes</taxon>
        <taxon>Agaricomycetidae</taxon>
        <taxon>Boletales</taxon>
        <taxon>Boletales incertae sedis</taxon>
        <taxon>Leucogyrophana</taxon>
    </lineage>
</organism>
<proteinExistence type="predicted"/>
<evidence type="ECO:0000313" key="2">
    <source>
        <dbReference type="Proteomes" id="UP000790709"/>
    </source>
</evidence>
<accession>A0ACB8BDK0</accession>